<dbReference type="PROSITE" id="PS00123">
    <property type="entry name" value="ALKALINE_PHOSPHATASE"/>
    <property type="match status" value="1"/>
</dbReference>
<dbReference type="PANTHER" id="PTHR11596:SF91">
    <property type="entry name" value="ALKALINE PHOSPHATASE-RELATED"/>
    <property type="match status" value="1"/>
</dbReference>
<keyword evidence="9 14" id="KW-0460">Magnesium</keyword>
<evidence type="ECO:0000256" key="6">
    <source>
        <dbReference type="ARBA" id="ARBA00022723"/>
    </source>
</evidence>
<keyword evidence="7 16" id="KW-0378">Hydrolase</keyword>
<keyword evidence="11" id="KW-0325">Glycoprotein</keyword>
<feature type="binding site" evidence="14">
    <location>
        <position position="395"/>
    </location>
    <ligand>
        <name>Zn(2+)</name>
        <dbReference type="ChEBI" id="CHEBI:29105"/>
        <label>2</label>
    </ligand>
</feature>
<comment type="cofactor">
    <cofactor evidence="14">
        <name>Mg(2+)</name>
        <dbReference type="ChEBI" id="CHEBI:18420"/>
    </cofactor>
    <text evidence="14">Binds 1 Mg(2+) ion.</text>
</comment>
<reference evidence="18" key="1">
    <citation type="submission" date="2020-05" db="UniProtKB">
        <authorList>
            <consortium name="EnsemblMetazoa"/>
        </authorList>
    </citation>
    <scope>IDENTIFICATION</scope>
    <source>
        <strain evidence="18">USDA</strain>
    </source>
</reference>
<dbReference type="STRING" id="35570.A0A1I8QCQ4"/>
<organism evidence="18 19">
    <name type="scientific">Stomoxys calcitrans</name>
    <name type="common">Stable fly</name>
    <name type="synonym">Conops calcitrans</name>
    <dbReference type="NCBI Taxonomy" id="35570"/>
    <lineage>
        <taxon>Eukaryota</taxon>
        <taxon>Metazoa</taxon>
        <taxon>Ecdysozoa</taxon>
        <taxon>Arthropoda</taxon>
        <taxon>Hexapoda</taxon>
        <taxon>Insecta</taxon>
        <taxon>Pterygota</taxon>
        <taxon>Neoptera</taxon>
        <taxon>Endopterygota</taxon>
        <taxon>Diptera</taxon>
        <taxon>Brachycera</taxon>
        <taxon>Muscomorpha</taxon>
        <taxon>Muscoidea</taxon>
        <taxon>Muscidae</taxon>
        <taxon>Stomoxys</taxon>
    </lineage>
</organism>
<evidence type="ECO:0000256" key="5">
    <source>
        <dbReference type="ARBA" id="ARBA00022622"/>
    </source>
</evidence>
<comment type="catalytic activity">
    <reaction evidence="16">
        <text>a phosphate monoester + H2O = an alcohol + phosphate</text>
        <dbReference type="Rhea" id="RHEA:15017"/>
        <dbReference type="ChEBI" id="CHEBI:15377"/>
        <dbReference type="ChEBI" id="CHEBI:30879"/>
        <dbReference type="ChEBI" id="CHEBI:43474"/>
        <dbReference type="ChEBI" id="CHEBI:67140"/>
        <dbReference type="EC" id="3.1.3.1"/>
    </reaction>
</comment>
<keyword evidence="5" id="KW-0336">GPI-anchor</keyword>
<evidence type="ECO:0000313" key="18">
    <source>
        <dbReference type="EnsemblMetazoa" id="SCAU015942-PA"/>
    </source>
</evidence>
<dbReference type="SUPFAM" id="SSF53649">
    <property type="entry name" value="Alkaline phosphatase-like"/>
    <property type="match status" value="1"/>
</dbReference>
<evidence type="ECO:0000256" key="16">
    <source>
        <dbReference type="RuleBase" id="RU003947"/>
    </source>
</evidence>
<dbReference type="GO" id="GO:0005886">
    <property type="term" value="C:plasma membrane"/>
    <property type="evidence" value="ECO:0007669"/>
    <property type="project" value="UniProtKB-SubCell"/>
</dbReference>
<evidence type="ECO:0000313" key="19">
    <source>
        <dbReference type="Proteomes" id="UP000095300"/>
    </source>
</evidence>
<evidence type="ECO:0000256" key="13">
    <source>
        <dbReference type="PIRSR" id="PIRSR601952-1"/>
    </source>
</evidence>
<dbReference type="Gene3D" id="3.40.720.10">
    <property type="entry name" value="Alkaline Phosphatase, subunit A"/>
    <property type="match status" value="1"/>
</dbReference>
<evidence type="ECO:0000256" key="1">
    <source>
        <dbReference type="ARBA" id="ARBA00004609"/>
    </source>
</evidence>
<evidence type="ECO:0000256" key="7">
    <source>
        <dbReference type="ARBA" id="ARBA00022801"/>
    </source>
</evidence>
<feature type="binding site" evidence="14">
    <location>
        <position position="184"/>
    </location>
    <ligand>
        <name>Mg(2+)</name>
        <dbReference type="ChEBI" id="CHEBI:18420"/>
    </ligand>
</feature>
<comment type="cofactor">
    <cofactor evidence="14">
        <name>Zn(2+)</name>
        <dbReference type="ChEBI" id="CHEBI:29105"/>
    </cofactor>
    <text evidence="14">Binds 2 Zn(2+) ions.</text>
</comment>
<keyword evidence="10" id="KW-0472">Membrane</keyword>
<comment type="subcellular location">
    <subcellularLocation>
        <location evidence="1">Cell membrane</location>
        <topology evidence="1">Lipid-anchor</topology>
        <topology evidence="1">GPI-anchor</topology>
    </subcellularLocation>
</comment>
<dbReference type="InterPro" id="IPR017850">
    <property type="entry name" value="Alkaline_phosphatase_core_sf"/>
</dbReference>
<dbReference type="PRINTS" id="PR00113">
    <property type="entry name" value="ALKPHPHTASE"/>
</dbReference>
<keyword evidence="6 14" id="KW-0479">Metal-binding</keyword>
<dbReference type="EC" id="3.1.3.1" evidence="3 16"/>
<dbReference type="GO" id="GO:0046872">
    <property type="term" value="F:metal ion binding"/>
    <property type="evidence" value="ECO:0007669"/>
    <property type="project" value="UniProtKB-KW"/>
</dbReference>
<evidence type="ECO:0000256" key="17">
    <source>
        <dbReference type="SAM" id="SignalP"/>
    </source>
</evidence>
<feature type="chain" id="PRO_5009328099" description="Alkaline phosphatase" evidence="17">
    <location>
        <begin position="17"/>
        <end position="515"/>
    </location>
</feature>
<feature type="binding site" evidence="14">
    <location>
        <position position="77"/>
    </location>
    <ligand>
        <name>Zn(2+)</name>
        <dbReference type="ChEBI" id="CHEBI:29105"/>
        <label>2</label>
    </ligand>
</feature>
<feature type="signal peptide" evidence="17">
    <location>
        <begin position="1"/>
        <end position="16"/>
    </location>
</feature>
<keyword evidence="8 14" id="KW-0862">Zinc</keyword>
<evidence type="ECO:0000256" key="11">
    <source>
        <dbReference type="ARBA" id="ARBA00023180"/>
    </source>
</evidence>
<gene>
    <name evidence="18" type="primary">106088612</name>
</gene>
<dbReference type="FunFam" id="3.40.720.10:FF:000008">
    <property type="entry name" value="Alkaline phosphatase"/>
    <property type="match status" value="1"/>
</dbReference>
<sequence>MHWLGCLALFATLALAKRIDDTHPHWKKVKAGHTSNTNELEPGHWFGNAQSYIEQKLQQQQNLNVNKAKNVILFLGDGMSVQTVTAVRSFIRDASEQVAFEKFPYVGLSKTFCVDKQVPDSASTATGYLTGVKGNYGTIGVNAQVPRYDCDLGQDESLHTQSIAKWAQDSGKWAGLVTTARVTHASPAGVYAHTAQREWENDAKIKENECDADLNVDIARQLVEWPVGSELRVIMGGGRRNFLNETVFDETDVPGHRQDGRNLIEEWKALKKAQQKKASYVWNKKDLLSLGDFKNTDYVLGLFASSHCPYHGDLERQDLKDDVPSLSEMTEAALKVLQKSPEGFFLFVEGAKIDMAHHDTRARRSLEETEEFINAVEKALAMTSSEDTLIVVTSDHSHTMTINGYASRDSDILGLNDELADDGLPYTILSYANGPGYEKTFSDKKGRKDLSDKDFTDPKKKYMATVPLESETHGADDVAIFAKGPFAHYFSGNYLQTNIPMLMARAAQIGPYAHK</sequence>
<feature type="binding site" evidence="14">
    <location>
        <position position="354"/>
    </location>
    <ligand>
        <name>Zn(2+)</name>
        <dbReference type="ChEBI" id="CHEBI:29105"/>
        <label>2</label>
    </ligand>
</feature>
<evidence type="ECO:0000256" key="2">
    <source>
        <dbReference type="ARBA" id="ARBA00005984"/>
    </source>
</evidence>
<proteinExistence type="inferred from homology"/>
<dbReference type="Pfam" id="PF00245">
    <property type="entry name" value="Alk_phosphatase"/>
    <property type="match status" value="1"/>
</dbReference>
<evidence type="ECO:0000256" key="8">
    <source>
        <dbReference type="ARBA" id="ARBA00022833"/>
    </source>
</evidence>
<comment type="similarity">
    <text evidence="2 15">Belongs to the alkaline phosphatase family.</text>
</comment>
<dbReference type="EnsemblMetazoa" id="SCAU015942-RA">
    <property type="protein sequence ID" value="SCAU015942-PA"/>
    <property type="gene ID" value="SCAU015942"/>
</dbReference>
<evidence type="ECO:0000256" key="9">
    <source>
        <dbReference type="ARBA" id="ARBA00022842"/>
    </source>
</evidence>
<dbReference type="InterPro" id="IPR001952">
    <property type="entry name" value="Alkaline_phosphatase"/>
</dbReference>
<evidence type="ECO:0000256" key="15">
    <source>
        <dbReference type="RuleBase" id="RU003946"/>
    </source>
</evidence>
<dbReference type="InterPro" id="IPR018299">
    <property type="entry name" value="Alkaline_phosphatase_AS"/>
</dbReference>
<keyword evidence="12" id="KW-0449">Lipoprotein</keyword>
<evidence type="ECO:0000256" key="10">
    <source>
        <dbReference type="ARBA" id="ARBA00023136"/>
    </source>
</evidence>
<feature type="active site" description="Phosphoserine intermediate" evidence="13">
    <location>
        <position position="121"/>
    </location>
</feature>
<keyword evidence="19" id="KW-1185">Reference proteome</keyword>
<dbReference type="VEuPathDB" id="VectorBase:SCAU015942"/>
<dbReference type="GO" id="GO:0004035">
    <property type="term" value="F:alkaline phosphatase activity"/>
    <property type="evidence" value="ECO:0007669"/>
    <property type="project" value="UniProtKB-EC"/>
</dbReference>
<accession>A0A1I8QCQ4</accession>
<keyword evidence="4" id="KW-1003">Cell membrane</keyword>
<feature type="binding site" evidence="14">
    <location>
        <position position="349"/>
    </location>
    <ligand>
        <name>Zn(2+)</name>
        <dbReference type="ChEBI" id="CHEBI:29105"/>
        <label>1</label>
    </ligand>
</feature>
<dbReference type="OrthoDB" id="5818554at2759"/>
<protein>
    <recommendedName>
        <fullName evidence="3 16">Alkaline phosphatase</fullName>
        <ecNumber evidence="3 16">3.1.3.1</ecNumber>
    </recommendedName>
</protein>
<evidence type="ECO:0000256" key="12">
    <source>
        <dbReference type="ARBA" id="ARBA00023288"/>
    </source>
</evidence>
<feature type="binding site" evidence="14">
    <location>
        <position position="358"/>
    </location>
    <ligand>
        <name>Zn(2+)</name>
        <dbReference type="ChEBI" id="CHEBI:29105"/>
        <label>2</label>
    </ligand>
</feature>
<feature type="binding site" evidence="14">
    <location>
        <position position="473"/>
    </location>
    <ligand>
        <name>Zn(2+)</name>
        <dbReference type="ChEBI" id="CHEBI:29105"/>
        <label>2</label>
    </ligand>
</feature>
<dbReference type="CDD" id="cd16012">
    <property type="entry name" value="ALP"/>
    <property type="match status" value="1"/>
</dbReference>
<dbReference type="Proteomes" id="UP000095300">
    <property type="component" value="Unassembled WGS sequence"/>
</dbReference>
<dbReference type="KEGG" id="scac:106088612"/>
<evidence type="ECO:0000256" key="4">
    <source>
        <dbReference type="ARBA" id="ARBA00022475"/>
    </source>
</evidence>
<feature type="binding site" evidence="14">
    <location>
        <position position="186"/>
    </location>
    <ligand>
        <name>Mg(2+)</name>
        <dbReference type="ChEBI" id="CHEBI:18420"/>
    </ligand>
</feature>
<dbReference type="GO" id="GO:0098552">
    <property type="term" value="C:side of membrane"/>
    <property type="evidence" value="ECO:0007669"/>
    <property type="project" value="UniProtKB-KW"/>
</dbReference>
<feature type="binding site" evidence="14">
    <location>
        <position position="77"/>
    </location>
    <ligand>
        <name>Mg(2+)</name>
        <dbReference type="ChEBI" id="CHEBI:18420"/>
    </ligand>
</feature>
<name>A0A1I8QCQ4_STOCA</name>
<evidence type="ECO:0000256" key="3">
    <source>
        <dbReference type="ARBA" id="ARBA00012647"/>
    </source>
</evidence>
<keyword evidence="17" id="KW-0732">Signal</keyword>
<dbReference type="AlphaFoldDB" id="A0A1I8QCQ4"/>
<evidence type="ECO:0000256" key="14">
    <source>
        <dbReference type="PIRSR" id="PIRSR601952-2"/>
    </source>
</evidence>
<feature type="binding site" evidence="14">
    <location>
        <position position="396"/>
    </location>
    <ligand>
        <name>Zn(2+)</name>
        <dbReference type="ChEBI" id="CHEBI:29105"/>
        <label>2</label>
    </ligand>
</feature>
<dbReference type="PANTHER" id="PTHR11596">
    <property type="entry name" value="ALKALINE PHOSPHATASE"/>
    <property type="match status" value="1"/>
</dbReference>
<dbReference type="SMART" id="SM00098">
    <property type="entry name" value="alkPPc"/>
    <property type="match status" value="1"/>
</dbReference>